<dbReference type="Proteomes" id="UP000664288">
    <property type="component" value="Unassembled WGS sequence"/>
</dbReference>
<dbReference type="RefSeq" id="WP_207352552.1">
    <property type="nucleotide sequence ID" value="NZ_JAFMPY010000028.1"/>
</dbReference>
<evidence type="ECO:0000256" key="1">
    <source>
        <dbReference type="ARBA" id="ARBA00022729"/>
    </source>
</evidence>
<dbReference type="Gene3D" id="3.40.50.1000">
    <property type="entry name" value="HAD superfamily/HAD-like"/>
    <property type="match status" value="1"/>
</dbReference>
<dbReference type="SUPFAM" id="SSF56784">
    <property type="entry name" value="HAD-like"/>
    <property type="match status" value="1"/>
</dbReference>
<dbReference type="SFLD" id="SFLDG01125">
    <property type="entry name" value="C1.1:_Acid_Phosphatase_Like"/>
    <property type="match status" value="1"/>
</dbReference>
<dbReference type="InterPro" id="IPR005519">
    <property type="entry name" value="Acid_phosphat_B-like"/>
</dbReference>
<reference evidence="3 4" key="1">
    <citation type="submission" date="2021-03" db="EMBL/GenBank/DDBJ databases">
        <title>Whole genome sequence of Jiella sp. MQZ13P-4.</title>
        <authorList>
            <person name="Tuo L."/>
        </authorList>
    </citation>
    <scope>NUCLEOTIDE SEQUENCE [LARGE SCALE GENOMIC DNA]</scope>
    <source>
        <strain evidence="3 4">MQZ13P-4</strain>
    </source>
</reference>
<sequence>MRHTLRFPGALATACLGLTLAAPLPAFAEDAKPAAPEAAATGPNDILNATLWMQRSVEYKANSMAVYALGRLRLDEELADKSASALDQTDAGDLPPAVILDLDETVMDNSAYESGLVTTNSDYSSKTWDDWTKAKDAKAVPGSLDYLKYADEKGVKIFYVTNRKAGQEEATRANLEALGYPMGGNVDTFLMRDEKPEWTSDKASRRDFVAKDYRVVALFGDNFNDFTSEAEGSIEERAAAFDKLKAHFGKDWFMLANPTYGSWESSAYGDNFKLSNEEKRKMKVDALQPWTPEGK</sequence>
<dbReference type="InterPro" id="IPR023214">
    <property type="entry name" value="HAD_sf"/>
</dbReference>
<evidence type="ECO:0000313" key="3">
    <source>
        <dbReference type="EMBL" id="MBO0905919.1"/>
    </source>
</evidence>
<dbReference type="InterPro" id="IPR006423">
    <property type="entry name" value="Lipo_e_P4"/>
</dbReference>
<proteinExistence type="predicted"/>
<keyword evidence="3" id="KW-0449">Lipoprotein</keyword>
<feature type="signal peptide" evidence="2">
    <location>
        <begin position="1"/>
        <end position="28"/>
    </location>
</feature>
<dbReference type="PANTHER" id="PTHR31284:SF10">
    <property type="entry name" value="ACID PHOSPHATASE-LIKE PROTEIN"/>
    <property type="match status" value="1"/>
</dbReference>
<accession>A0ABS3J8C6</accession>
<keyword evidence="1 2" id="KW-0732">Signal</keyword>
<dbReference type="PIRSF" id="PIRSF019271">
    <property type="entry name" value="Acid_Ptase_C"/>
    <property type="match status" value="1"/>
</dbReference>
<dbReference type="PANTHER" id="PTHR31284">
    <property type="entry name" value="ACID PHOSPHATASE-LIKE PROTEIN"/>
    <property type="match status" value="1"/>
</dbReference>
<keyword evidence="4" id="KW-1185">Reference proteome</keyword>
<dbReference type="NCBIfam" id="TIGR01533">
    <property type="entry name" value="lipo_e_P4"/>
    <property type="match status" value="1"/>
</dbReference>
<protein>
    <submittedName>
        <fullName evidence="3">5'-nucleotidase, lipoprotein e(P4) family</fullName>
    </submittedName>
</protein>
<dbReference type="InterPro" id="IPR036412">
    <property type="entry name" value="HAD-like_sf"/>
</dbReference>
<organism evidence="3 4">
    <name type="scientific">Jiella sonneratiae</name>
    <dbReference type="NCBI Taxonomy" id="2816856"/>
    <lineage>
        <taxon>Bacteria</taxon>
        <taxon>Pseudomonadati</taxon>
        <taxon>Pseudomonadota</taxon>
        <taxon>Alphaproteobacteria</taxon>
        <taxon>Hyphomicrobiales</taxon>
        <taxon>Aurantimonadaceae</taxon>
        <taxon>Jiella</taxon>
    </lineage>
</organism>
<gene>
    <name evidence="3" type="ORF">J1C47_19915</name>
</gene>
<evidence type="ECO:0000313" key="4">
    <source>
        <dbReference type="Proteomes" id="UP000664288"/>
    </source>
</evidence>
<dbReference type="EMBL" id="JAFMPY010000028">
    <property type="protein sequence ID" value="MBO0905919.1"/>
    <property type="molecule type" value="Genomic_DNA"/>
</dbReference>
<comment type="caution">
    <text evidence="3">The sequence shown here is derived from an EMBL/GenBank/DDBJ whole genome shotgun (WGS) entry which is preliminary data.</text>
</comment>
<name>A0ABS3J8C6_9HYPH</name>
<dbReference type="SFLD" id="SFLDS00003">
    <property type="entry name" value="Haloacid_Dehalogenase"/>
    <property type="match status" value="1"/>
</dbReference>
<evidence type="ECO:0000256" key="2">
    <source>
        <dbReference type="SAM" id="SignalP"/>
    </source>
</evidence>
<dbReference type="Pfam" id="PF03767">
    <property type="entry name" value="Acid_phosphat_B"/>
    <property type="match status" value="1"/>
</dbReference>
<feature type="chain" id="PRO_5046936574" evidence="2">
    <location>
        <begin position="29"/>
        <end position="295"/>
    </location>
</feature>